<dbReference type="EMBL" id="CP008748">
    <property type="protein sequence ID" value="ASI53775.1"/>
    <property type="molecule type" value="Genomic_DNA"/>
</dbReference>
<reference evidence="2 4" key="1">
    <citation type="submission" date="2014-06" db="EMBL/GenBank/DDBJ databases">
        <title>The Whole Genome Sequence of Mycoplasma hyosynoviae strain ATCC 27095.</title>
        <authorList>
            <person name="Calcutt M.J."/>
            <person name="Foecking M.F."/>
        </authorList>
    </citation>
    <scope>NUCLEOTIDE SEQUENCE [LARGE SCALE GENOMIC DNA]</scope>
    <source>
        <strain evidence="2 4">M60</strain>
    </source>
</reference>
<dbReference type="RefSeq" id="WP_036440453.1">
    <property type="nucleotide sequence ID" value="NZ_CP008748.1"/>
</dbReference>
<reference evidence="3 5" key="2">
    <citation type="submission" date="2019-03" db="EMBL/GenBank/DDBJ databases">
        <title>Genomic Encyclopedia of Archaeal and Bacterial Type Strains, Phase II (KMG-II): from individual species to whole genera.</title>
        <authorList>
            <person name="Goeker M."/>
        </authorList>
    </citation>
    <scope>NUCLEOTIDE SEQUENCE [LARGE SCALE GENOMIC DNA]</scope>
    <source>
        <strain evidence="3 5">ATCC 25591</strain>
    </source>
</reference>
<keyword evidence="4" id="KW-1185">Reference proteome</keyword>
<dbReference type="PROSITE" id="PS51257">
    <property type="entry name" value="PROKAR_LIPOPROTEIN"/>
    <property type="match status" value="1"/>
</dbReference>
<dbReference type="EMBL" id="SOCH01000004">
    <property type="protein sequence ID" value="TDU96826.1"/>
    <property type="molecule type" value="Genomic_DNA"/>
</dbReference>
<organism evidence="3 5">
    <name type="scientific">Metamycoplasma hyosynoviae</name>
    <dbReference type="NCBI Taxonomy" id="29559"/>
    <lineage>
        <taxon>Bacteria</taxon>
        <taxon>Bacillati</taxon>
        <taxon>Mycoplasmatota</taxon>
        <taxon>Mycoplasmoidales</taxon>
        <taxon>Metamycoplasmataceae</taxon>
        <taxon>Metamycoplasma</taxon>
    </lineage>
</organism>
<evidence type="ECO:0000313" key="2">
    <source>
        <dbReference type="EMBL" id="ASI53775.1"/>
    </source>
</evidence>
<gene>
    <name evidence="3" type="ORF">JN03_0503</name>
    <name evidence="2" type="ORF">MHSN_00925</name>
</gene>
<evidence type="ECO:0000313" key="3">
    <source>
        <dbReference type="EMBL" id="TDU96826.1"/>
    </source>
</evidence>
<accession>A0A063Y962</accession>
<dbReference type="Proteomes" id="UP000294882">
    <property type="component" value="Unassembled WGS sequence"/>
</dbReference>
<dbReference type="Proteomes" id="UP000264882">
    <property type="component" value="Chromosome"/>
</dbReference>
<evidence type="ECO:0000313" key="5">
    <source>
        <dbReference type="Proteomes" id="UP000294882"/>
    </source>
</evidence>
<dbReference type="AlphaFoldDB" id="A0A063Y962"/>
<feature type="signal peptide" evidence="1">
    <location>
        <begin position="1"/>
        <end position="28"/>
    </location>
</feature>
<name>A0A063Y962_9BACT</name>
<proteinExistence type="predicted"/>
<evidence type="ECO:0000256" key="1">
    <source>
        <dbReference type="SAM" id="SignalP"/>
    </source>
</evidence>
<keyword evidence="1" id="KW-0732">Signal</keyword>
<sequence length="340" mass="40521">MAYKISKKIFLSSILILPFLLSSSCAIKPVKFNKIIKNKIENFKVIPNKNNDFGIYGFNNLAHLSFGTWKTIEGKYIDVNLKLELHKKLLEGVSTSFGDEIFKNMLLNRKDYMLDDFTNEEYKKLFDNYTYLNKDILSDSSDAPFDRKSAYDFYDYLFHPTFLNFSNLNNFYIAKYFDDYQKFINPFWESTNPKAKEYNAKWQSLLKKYDEKFFEENYLIIFRGAKSFIYTKKNNDKVVSYLIKPKKIRSINLDKNHHISINYQWDFINVSGQDLNKINNNIEPYEIIFPKTKWNEKLIDQSTYVRVSSAYTDNTNLKFVYYVEKLFNTKLFKEVIPGMF</sequence>
<feature type="chain" id="PRO_5011025638" description="Lipoprotein" evidence="1">
    <location>
        <begin position="29"/>
        <end position="340"/>
    </location>
</feature>
<dbReference type="STRING" id="29559.NPL3_00365"/>
<evidence type="ECO:0000313" key="4">
    <source>
        <dbReference type="Proteomes" id="UP000264882"/>
    </source>
</evidence>
<dbReference type="KEGG" id="mhyv:MHSN_00925"/>
<evidence type="ECO:0008006" key="6">
    <source>
        <dbReference type="Google" id="ProtNLM"/>
    </source>
</evidence>
<protein>
    <recommendedName>
        <fullName evidence="6">Lipoprotein</fullName>
    </recommendedName>
</protein>